<feature type="signal peptide" evidence="1">
    <location>
        <begin position="1"/>
        <end position="20"/>
    </location>
</feature>
<sequence length="128" mass="14831">MKIKNLLILAQIFISFQVFSQAKMELTKENICKGAAISVVANVKPMIEAGMPKSEILEFCKEELVKDVIKDAPKKAYDLLKENKSREQVIDILFKDFMKLDDKTVFEFLLKADPDYQEDEDEYEDDED</sequence>
<feature type="chain" id="PRO_5020482989" description="DUF4476 domain-containing protein" evidence="1">
    <location>
        <begin position="21"/>
        <end position="128"/>
    </location>
</feature>
<dbReference type="OrthoDB" id="1189817at2"/>
<protein>
    <recommendedName>
        <fullName evidence="4">DUF4476 domain-containing protein</fullName>
    </recommendedName>
</protein>
<evidence type="ECO:0000313" key="2">
    <source>
        <dbReference type="EMBL" id="TCP25824.1"/>
    </source>
</evidence>
<evidence type="ECO:0000313" key="3">
    <source>
        <dbReference type="Proteomes" id="UP000294564"/>
    </source>
</evidence>
<name>A0A4R2NW61_9FLAO</name>
<organism evidence="2 3">
    <name type="scientific">Tenacibaculum skagerrakense</name>
    <dbReference type="NCBI Taxonomy" id="186571"/>
    <lineage>
        <taxon>Bacteria</taxon>
        <taxon>Pseudomonadati</taxon>
        <taxon>Bacteroidota</taxon>
        <taxon>Flavobacteriia</taxon>
        <taxon>Flavobacteriales</taxon>
        <taxon>Flavobacteriaceae</taxon>
        <taxon>Tenacibaculum</taxon>
    </lineage>
</organism>
<accession>A0A4R2NW61</accession>
<reference evidence="2 3" key="1">
    <citation type="submission" date="2019-03" db="EMBL/GenBank/DDBJ databases">
        <title>Genomic Encyclopedia of Type Strains, Phase IV (KMG-IV): sequencing the most valuable type-strain genomes for metagenomic binning, comparative biology and taxonomic classification.</title>
        <authorList>
            <person name="Goeker M."/>
        </authorList>
    </citation>
    <scope>NUCLEOTIDE SEQUENCE [LARGE SCALE GENOMIC DNA]</scope>
    <source>
        <strain evidence="2 3">DSM 14836</strain>
    </source>
</reference>
<dbReference type="EMBL" id="SLXM01000003">
    <property type="protein sequence ID" value="TCP25824.1"/>
    <property type="molecule type" value="Genomic_DNA"/>
</dbReference>
<dbReference type="AlphaFoldDB" id="A0A4R2NW61"/>
<dbReference type="Proteomes" id="UP000294564">
    <property type="component" value="Unassembled WGS sequence"/>
</dbReference>
<evidence type="ECO:0000256" key="1">
    <source>
        <dbReference type="SAM" id="SignalP"/>
    </source>
</evidence>
<comment type="caution">
    <text evidence="2">The sequence shown here is derived from an EMBL/GenBank/DDBJ whole genome shotgun (WGS) entry which is preliminary data.</text>
</comment>
<keyword evidence="1" id="KW-0732">Signal</keyword>
<evidence type="ECO:0008006" key="4">
    <source>
        <dbReference type="Google" id="ProtNLM"/>
    </source>
</evidence>
<keyword evidence="3" id="KW-1185">Reference proteome</keyword>
<gene>
    <name evidence="2" type="ORF">EV195_103186</name>
</gene>
<dbReference type="RefSeq" id="WP_132794212.1">
    <property type="nucleotide sequence ID" value="NZ_SLXM01000003.1"/>
</dbReference>
<proteinExistence type="predicted"/>